<dbReference type="Proteomes" id="UP000001819">
    <property type="component" value="Chromosome X"/>
</dbReference>
<feature type="chain" id="PRO_5026185933" evidence="1">
    <location>
        <begin position="22"/>
        <end position="1871"/>
    </location>
</feature>
<protein>
    <submittedName>
        <fullName evidence="3">Uncharacterized protein fs(1)M3</fullName>
    </submittedName>
</protein>
<keyword evidence="1" id="KW-0732">Signal</keyword>
<evidence type="ECO:0000313" key="3">
    <source>
        <dbReference type="RefSeq" id="XP_001354851.3"/>
    </source>
</evidence>
<feature type="signal peptide" evidence="1">
    <location>
        <begin position="1"/>
        <end position="21"/>
    </location>
</feature>
<reference evidence="3" key="1">
    <citation type="submission" date="2025-08" db="UniProtKB">
        <authorList>
            <consortium name="RefSeq"/>
        </authorList>
    </citation>
    <scope>IDENTIFICATION</scope>
    <source>
        <strain evidence="3">MV-25-SWS-2005</strain>
        <tissue evidence="3">Whole body</tissue>
    </source>
</reference>
<dbReference type="FunCoup" id="A0A6I8UFW4">
    <property type="interactions" value="93"/>
</dbReference>
<dbReference type="RefSeq" id="XP_001354851.3">
    <property type="nucleotide sequence ID" value="XM_001354815.4"/>
</dbReference>
<evidence type="ECO:0000256" key="1">
    <source>
        <dbReference type="SAM" id="SignalP"/>
    </source>
</evidence>
<organism evidence="2 3">
    <name type="scientific">Drosophila pseudoobscura pseudoobscura</name>
    <name type="common">Fruit fly</name>
    <dbReference type="NCBI Taxonomy" id="46245"/>
    <lineage>
        <taxon>Eukaryota</taxon>
        <taxon>Metazoa</taxon>
        <taxon>Ecdysozoa</taxon>
        <taxon>Arthropoda</taxon>
        <taxon>Hexapoda</taxon>
        <taxon>Insecta</taxon>
        <taxon>Pterygota</taxon>
        <taxon>Neoptera</taxon>
        <taxon>Endopterygota</taxon>
        <taxon>Diptera</taxon>
        <taxon>Brachycera</taxon>
        <taxon>Muscomorpha</taxon>
        <taxon>Ephydroidea</taxon>
        <taxon>Drosophilidae</taxon>
        <taxon>Drosophila</taxon>
        <taxon>Sophophora</taxon>
    </lineage>
</organism>
<evidence type="ECO:0000313" key="2">
    <source>
        <dbReference type="Proteomes" id="UP000001819"/>
    </source>
</evidence>
<dbReference type="InParanoid" id="A0A6I8UFW4"/>
<keyword evidence="2" id="KW-1185">Reference proteome</keyword>
<gene>
    <name evidence="3" type="primary">fs(1)M3</name>
</gene>
<accession>A0A6I8UFW4</accession>
<dbReference type="KEGG" id="dpo:4814993"/>
<sequence length="1871" mass="210950">MFAPGVCLVFVSVFLVCPVNGAAPPPLSVNVHGGGGAGASSLLPSVCRSTVNGSVEIRLPFVDMELSHEHPLYLLREPTEDVLLVLHGHELFQLHVASGGDKRLVRLGELAGRARVLPGASLGAEVVAWRQFLLLAIVHPETLEVYQLPKQQLMADDTQLSFEPIQEFSLAQGFQQMHLLRHPDPEKVLLLLASNYTKSQGRIQTFEWLDTYFNPVEDFFLPAIRTLQVVGLKPLYILTGRSLRGSHSKLVLTVFELEAATMRLRTRQTLTTQAWHVLAFRFRERNSFVACSSSASGSNVSTAGGSTDSCLFFRMVEGQFVVYRKHVQRDLHFSRLTVAQQGRLLIGARPNGEVLVFNSQRLDCYNGFVVRGDMEPSGLLSHRNGQNESYLLLTYRRSSSDLVRLVQLGGEQQYEEKKEKTSNQVGREDLSIVQMHRHEFEDTLSSLRSLLLRRKASMEELSRWQKLLQHHSSIHLQKPLHLAAKGRIQRLQLVGSHLRTPTQLRQRLEQLRERFVAIPIRRGRVPRSFGAGNDSSDAIERLKVKRLHVKNLIYQGQLLPGHTLDSSLLTLREPLLTKALHTEHLLTPQDYGKNHTTVAPSSGSPKADLRVRHLHVGRINGVSWFEFYDSLFLRSRDSQLEGRLIFQSRSRVVNLQTELLNGLVVPKLFNLRRHQVVSSNLYMSAFYVSRLEAGRVNGLDFARDIVFRGGNSTWIKTPVRINQISVSGDILVGNHTASRQWMQPRQMQMENHRLQQYYTGRVTIKGSLTLNNVLRDTQKSRLLLSTGQSLTKKDLHSTYLLAHTPQNLTQLIFGNAKVTTPSLATNHIQGHPVEEHLLTSGSQVGTGNRTLKIIFMNVSVEGDIVCRDYTSRLALISREAVRHGQLANITGHKHFTEPLTVQTLLSQQLNGVPVDELVLKSQSALNFTGVKKFQRLVIGTDMEIGKNLNVSRLNGLPLGQLLGHALSLQRLELKDQRPVHLQSLHFRRLNGLAFDELLGKLSAGTEDGDTPQLLLRKQLLIEGNVRFEGGLHLQDVNGIQWEDYMSRLVRPDANAVLKGRKTFLAPVQLTDALQSPHINGLDLSSLLDNTLLRTTPQAITGAYSCLRMRASNVDVPRLNGVPAELFMDTRREELLLKGDLTVQHLNVNGSLKCPKDLGLEGLDSRLVALWKQPWRRLVVTGDALWQEEKGEAPQSHLKYLREHAVRRAGNQTIAGHVLLRQPRLERLHTSQQQPLQADLNFTHLAADALLRWTAGNESQLVEAPQQLLGPVWARCLDLAGDGHFGRLNDIDLERLNASLYRLSHGGAIHAELRFEKTPRLGRLVLGQGRQVNGASIEGIFVQGGGRPWPRASFRQLRVEQDLRLGSVNEMSMDYFFEHRVPLRGPTMEVFGGLSFERLILEGRPLLRSINGIGLENAVYRHSRRLQAFGGIKTFAGGVEFEGPGHVMHLNGRDLSESYRQSIFKDRDYNIDSLWLDKAIFPAGLLYVDSAENQLRDASNEQDPENLEDLLLQKAIKEKKASKRRLLYLDYDLQPLKALWGKTNESFDLQGRLRLGQQSSAICQGRQLRAQLQLRPARVHRTNVSLSSEMLRLDSGDIHVKVQNHCQLPVKRIRSTIRIECRNESFTLGMRQPVEQLAMLDERLILLGSGIEVRILRLNPNNCSLTDWQSLESVDGRLMKVIRIRKPKKENEMNLLLASGVHRHRPALSIHWRDAFSERFQLAQLIGGDYDLAELQEDQLMLSCRRCRHIAIFILNHNHTHEDGPRFVPLQQLRLQEPIEQMIPLFVGGDRYLLVLTQPESKPFYLFTYGQVGGWLQHSYGHKGDGLQWSIPLVQSGEDLQQTEAPLMLLCGGGEAAEGAEGECKLVRALLD</sequence>
<proteinExistence type="predicted"/>
<name>A0A6I8UFW4_DROPS</name>